<evidence type="ECO:0000313" key="13">
    <source>
        <dbReference type="EMBL" id="CAB3792717.1"/>
    </source>
</evidence>
<evidence type="ECO:0000256" key="9">
    <source>
        <dbReference type="ARBA" id="ARBA00023303"/>
    </source>
</evidence>
<evidence type="ECO:0000259" key="12">
    <source>
        <dbReference type="SMART" id="SM00079"/>
    </source>
</evidence>
<evidence type="ECO:0000259" key="11">
    <source>
        <dbReference type="SMART" id="SM00062"/>
    </source>
</evidence>
<proteinExistence type="predicted"/>
<keyword evidence="2" id="KW-0813">Transport</keyword>
<name>A0A6S7BLM4_9BURK</name>
<dbReference type="SUPFAM" id="SSF53850">
    <property type="entry name" value="Periplasmic binding protein-like II"/>
    <property type="match status" value="1"/>
</dbReference>
<accession>A0A6S7BLM4</accession>
<organism evidence="13 14">
    <name type="scientific">Pararobbsia alpina</name>
    <dbReference type="NCBI Taxonomy" id="621374"/>
    <lineage>
        <taxon>Bacteria</taxon>
        <taxon>Pseudomonadati</taxon>
        <taxon>Pseudomonadota</taxon>
        <taxon>Betaproteobacteria</taxon>
        <taxon>Burkholderiales</taxon>
        <taxon>Burkholderiaceae</taxon>
        <taxon>Pararobbsia</taxon>
    </lineage>
</organism>
<reference evidence="13 14" key="1">
    <citation type="submission" date="2020-04" db="EMBL/GenBank/DDBJ databases">
        <authorList>
            <person name="De Canck E."/>
        </authorList>
    </citation>
    <scope>NUCLEOTIDE SEQUENCE [LARGE SCALE GENOMIC DNA]</scope>
    <source>
        <strain evidence="13 14">LMG 28138</strain>
    </source>
</reference>
<dbReference type="AlphaFoldDB" id="A0A6S7BLM4"/>
<keyword evidence="5" id="KW-0406">Ion transport</keyword>
<evidence type="ECO:0008006" key="15">
    <source>
        <dbReference type="Google" id="ProtNLM"/>
    </source>
</evidence>
<dbReference type="Pfam" id="PF00497">
    <property type="entry name" value="SBP_bac_3"/>
    <property type="match status" value="1"/>
</dbReference>
<keyword evidence="4 10" id="KW-1133">Transmembrane helix</keyword>
<feature type="transmembrane region" description="Helical" evidence="10">
    <location>
        <begin position="309"/>
        <end position="327"/>
    </location>
</feature>
<dbReference type="Pfam" id="PF00060">
    <property type="entry name" value="Lig_chan"/>
    <property type="match status" value="1"/>
</dbReference>
<keyword evidence="14" id="KW-1185">Reference proteome</keyword>
<keyword evidence="3 10" id="KW-0812">Transmembrane</keyword>
<evidence type="ECO:0000256" key="8">
    <source>
        <dbReference type="ARBA" id="ARBA00023180"/>
    </source>
</evidence>
<gene>
    <name evidence="13" type="ORF">LMG28138_03386</name>
</gene>
<evidence type="ECO:0000256" key="6">
    <source>
        <dbReference type="ARBA" id="ARBA00023136"/>
    </source>
</evidence>
<keyword evidence="7" id="KW-0675">Receptor</keyword>
<dbReference type="GO" id="GO:0015276">
    <property type="term" value="F:ligand-gated monoatomic ion channel activity"/>
    <property type="evidence" value="ECO:0007669"/>
    <property type="project" value="InterPro"/>
</dbReference>
<sequence>MRIIFRWGCRHRKQLARFDVTLDRAETCTHRRCFRCPILGRGALNRISSWLVEAVTRVTLLSMVVVFVPGARATLADSGWRCGTSAPERLECSTYPRSTTNQSPSLDPRSGDQALPVAYDATSAVALPSAADRPLQVAVSAMAPFVLPHSDPPAGFSIDLWNEVARRMHVEFAWRSVPTQSDLLRAVQEGDADVAIAAITMTPEREQIVDFSLPYFDSGLQIMVRARDEGAFFATFRSIPWRAIGQLLGVAAILVFLLANLLWLVERKQERNFQKPYLRALGEGLWATILIIATGEHGERDAANMRKRFLVPAMWLIGVVLIAQFTATVTSSQTVTQLQTNIHGPGDLPGKTIGTAAGSIAADYLTQRGLPFVDVKTADDGIRMLTQGDVQAIVYDAPTLQYWAAKRGNGILLVVGPLFRLEKYGIALAQGSPLRKPINEALLSMYADGTYEKIYGNWFMQGK</sequence>
<evidence type="ECO:0000256" key="7">
    <source>
        <dbReference type="ARBA" id="ARBA00023170"/>
    </source>
</evidence>
<feature type="domain" description="Ionotropic glutamate receptor C-terminal" evidence="12">
    <location>
        <begin position="134"/>
        <end position="461"/>
    </location>
</feature>
<keyword evidence="6 10" id="KW-0472">Membrane</keyword>
<keyword evidence="8" id="KW-0325">Glycoprotein</keyword>
<evidence type="ECO:0000256" key="4">
    <source>
        <dbReference type="ARBA" id="ARBA00022989"/>
    </source>
</evidence>
<dbReference type="EMBL" id="CADIKM010000016">
    <property type="protein sequence ID" value="CAB3792717.1"/>
    <property type="molecule type" value="Genomic_DNA"/>
</dbReference>
<evidence type="ECO:0000313" key="14">
    <source>
        <dbReference type="Proteomes" id="UP000494115"/>
    </source>
</evidence>
<evidence type="ECO:0000256" key="10">
    <source>
        <dbReference type="SAM" id="Phobius"/>
    </source>
</evidence>
<dbReference type="SUPFAM" id="SSF81324">
    <property type="entry name" value="Voltage-gated potassium channels"/>
    <property type="match status" value="1"/>
</dbReference>
<protein>
    <recommendedName>
        <fullName evidence="15">Solute-binding protein family 3/N-terminal domain-containing protein</fullName>
    </recommendedName>
</protein>
<evidence type="ECO:0000256" key="2">
    <source>
        <dbReference type="ARBA" id="ARBA00022448"/>
    </source>
</evidence>
<evidence type="ECO:0000256" key="3">
    <source>
        <dbReference type="ARBA" id="ARBA00022692"/>
    </source>
</evidence>
<dbReference type="Gene3D" id="3.40.190.10">
    <property type="entry name" value="Periplasmic binding protein-like II"/>
    <property type="match status" value="3"/>
</dbReference>
<feature type="transmembrane region" description="Helical" evidence="10">
    <location>
        <begin position="247"/>
        <end position="265"/>
    </location>
</feature>
<dbReference type="PANTHER" id="PTHR18966">
    <property type="entry name" value="IONOTROPIC GLUTAMATE RECEPTOR"/>
    <property type="match status" value="1"/>
</dbReference>
<evidence type="ECO:0000256" key="5">
    <source>
        <dbReference type="ARBA" id="ARBA00023065"/>
    </source>
</evidence>
<dbReference type="InterPro" id="IPR001638">
    <property type="entry name" value="Solute-binding_3/MltF_N"/>
</dbReference>
<feature type="domain" description="Solute-binding protein family 3/N-terminal" evidence="11">
    <location>
        <begin position="134"/>
        <end position="462"/>
    </location>
</feature>
<dbReference type="SMART" id="SM00079">
    <property type="entry name" value="PBPe"/>
    <property type="match status" value="1"/>
</dbReference>
<dbReference type="Proteomes" id="UP000494115">
    <property type="component" value="Unassembled WGS sequence"/>
</dbReference>
<dbReference type="SMART" id="SM00062">
    <property type="entry name" value="PBPb"/>
    <property type="match status" value="1"/>
</dbReference>
<keyword evidence="9" id="KW-0407">Ion channel</keyword>
<dbReference type="InterPro" id="IPR001320">
    <property type="entry name" value="Iontro_rcpt_C"/>
</dbReference>
<evidence type="ECO:0000256" key="1">
    <source>
        <dbReference type="ARBA" id="ARBA00004141"/>
    </source>
</evidence>
<dbReference type="GO" id="GO:0016020">
    <property type="term" value="C:membrane"/>
    <property type="evidence" value="ECO:0007669"/>
    <property type="project" value="UniProtKB-SubCell"/>
</dbReference>
<comment type="subcellular location">
    <subcellularLocation>
        <location evidence="1">Membrane</location>
        <topology evidence="1">Multi-pass membrane protein</topology>
    </subcellularLocation>
</comment>
<dbReference type="InterPro" id="IPR015683">
    <property type="entry name" value="Ionotropic_Glu_rcpt"/>
</dbReference>